<dbReference type="InterPro" id="IPR044302">
    <property type="entry name" value="Costars"/>
</dbReference>
<dbReference type="Pfam" id="PF14705">
    <property type="entry name" value="Costars"/>
    <property type="match status" value="1"/>
</dbReference>
<dbReference type="PANTHER" id="PTHR46334">
    <property type="entry name" value="COSTARS FAMILY PROTEIN ABRACL"/>
    <property type="match status" value="1"/>
</dbReference>
<evidence type="ECO:0000259" key="2">
    <source>
        <dbReference type="SMART" id="SM01283"/>
    </source>
</evidence>
<dbReference type="SMART" id="SM01283">
    <property type="entry name" value="Costars"/>
    <property type="match status" value="1"/>
</dbReference>
<evidence type="ECO:0000313" key="4">
    <source>
        <dbReference type="Proteomes" id="UP000006729"/>
    </source>
</evidence>
<organism evidence="3 4">
    <name type="scientific">Populus trichocarpa</name>
    <name type="common">Western balsam poplar</name>
    <name type="synonym">Populus balsamifera subsp. trichocarpa</name>
    <dbReference type="NCBI Taxonomy" id="3694"/>
    <lineage>
        <taxon>Eukaryota</taxon>
        <taxon>Viridiplantae</taxon>
        <taxon>Streptophyta</taxon>
        <taxon>Embryophyta</taxon>
        <taxon>Tracheophyta</taxon>
        <taxon>Spermatophyta</taxon>
        <taxon>Magnoliopsida</taxon>
        <taxon>eudicotyledons</taxon>
        <taxon>Gunneridae</taxon>
        <taxon>Pentapetalae</taxon>
        <taxon>rosids</taxon>
        <taxon>fabids</taxon>
        <taxon>Malpighiales</taxon>
        <taxon>Salicaceae</taxon>
        <taxon>Saliceae</taxon>
        <taxon>Populus</taxon>
    </lineage>
</organism>
<dbReference type="InParanoid" id="A0A3N7G7E1"/>
<evidence type="ECO:0000313" key="3">
    <source>
        <dbReference type="EMBL" id="RQP01921.1"/>
    </source>
</evidence>
<comment type="similarity">
    <text evidence="1">Belongs to the costars family.</text>
</comment>
<dbReference type="Proteomes" id="UP000006729">
    <property type="component" value="Chromosome 17"/>
</dbReference>
<dbReference type="InterPro" id="IPR027817">
    <property type="entry name" value="Costars_dom"/>
</dbReference>
<keyword evidence="4" id="KW-1185">Reference proteome</keyword>
<reference evidence="3 4" key="1">
    <citation type="journal article" date="2006" name="Science">
        <title>The genome of black cottonwood, Populus trichocarpa (Torr. &amp; Gray).</title>
        <authorList>
            <person name="Tuskan G.A."/>
            <person name="Difazio S."/>
            <person name="Jansson S."/>
            <person name="Bohlmann J."/>
            <person name="Grigoriev I."/>
            <person name="Hellsten U."/>
            <person name="Putnam N."/>
            <person name="Ralph S."/>
            <person name="Rombauts S."/>
            <person name="Salamov A."/>
            <person name="Schein J."/>
            <person name="Sterck L."/>
            <person name="Aerts A."/>
            <person name="Bhalerao R.R."/>
            <person name="Bhalerao R.P."/>
            <person name="Blaudez D."/>
            <person name="Boerjan W."/>
            <person name="Brun A."/>
            <person name="Brunner A."/>
            <person name="Busov V."/>
            <person name="Campbell M."/>
            <person name="Carlson J."/>
            <person name="Chalot M."/>
            <person name="Chapman J."/>
            <person name="Chen G.L."/>
            <person name="Cooper D."/>
            <person name="Coutinho P.M."/>
            <person name="Couturier J."/>
            <person name="Covert S."/>
            <person name="Cronk Q."/>
            <person name="Cunningham R."/>
            <person name="Davis J."/>
            <person name="Degroeve S."/>
            <person name="Dejardin A."/>
            <person name="Depamphilis C."/>
            <person name="Detter J."/>
            <person name="Dirks B."/>
            <person name="Dubchak I."/>
            <person name="Duplessis S."/>
            <person name="Ehlting J."/>
            <person name="Ellis B."/>
            <person name="Gendler K."/>
            <person name="Goodstein D."/>
            <person name="Gribskov M."/>
            <person name="Grimwood J."/>
            <person name="Groover A."/>
            <person name="Gunter L."/>
            <person name="Hamberger B."/>
            <person name="Heinze B."/>
            <person name="Helariutta Y."/>
            <person name="Henrissat B."/>
            <person name="Holligan D."/>
            <person name="Holt R."/>
            <person name="Huang W."/>
            <person name="Islam-Faridi N."/>
            <person name="Jones S."/>
            <person name="Jones-Rhoades M."/>
            <person name="Jorgensen R."/>
            <person name="Joshi C."/>
            <person name="Kangasjarvi J."/>
            <person name="Karlsson J."/>
            <person name="Kelleher C."/>
            <person name="Kirkpatrick R."/>
            <person name="Kirst M."/>
            <person name="Kohler A."/>
            <person name="Kalluri U."/>
            <person name="Larimer F."/>
            <person name="Leebens-Mack J."/>
            <person name="Leple J.C."/>
            <person name="Locascio P."/>
            <person name="Lou Y."/>
            <person name="Lucas S."/>
            <person name="Martin F."/>
            <person name="Montanini B."/>
            <person name="Napoli C."/>
            <person name="Nelson D.R."/>
            <person name="Nelson C."/>
            <person name="Nieminen K."/>
            <person name="Nilsson O."/>
            <person name="Pereda V."/>
            <person name="Peter G."/>
            <person name="Philippe R."/>
            <person name="Pilate G."/>
            <person name="Poliakov A."/>
            <person name="Razumovskaya J."/>
            <person name="Richardson P."/>
            <person name="Rinaldi C."/>
            <person name="Ritland K."/>
            <person name="Rouze P."/>
            <person name="Ryaboy D."/>
            <person name="Schmutz J."/>
            <person name="Schrader J."/>
            <person name="Segerman B."/>
            <person name="Shin H."/>
            <person name="Siddiqui A."/>
            <person name="Sterky F."/>
            <person name="Terry A."/>
            <person name="Tsai C.J."/>
            <person name="Uberbacher E."/>
            <person name="Unneberg P."/>
            <person name="Vahala J."/>
            <person name="Wall K."/>
            <person name="Wessler S."/>
            <person name="Yang G."/>
            <person name="Yin T."/>
            <person name="Douglas C."/>
            <person name="Marra M."/>
            <person name="Sandberg G."/>
            <person name="Van de Peer Y."/>
            <person name="Rokhsar D."/>
        </authorList>
    </citation>
    <scope>NUCLEOTIDE SEQUENCE [LARGE SCALE GENOMIC DNA]</scope>
    <source>
        <strain evidence="4">cv. Nisqually</strain>
    </source>
</reference>
<gene>
    <name evidence="3" type="ORF">POPTR_017G042432</name>
</gene>
<feature type="domain" description="Costars" evidence="2">
    <location>
        <begin position="24"/>
        <end position="92"/>
    </location>
</feature>
<dbReference type="PANTHER" id="PTHR46334:SF1">
    <property type="entry name" value="COSTARS FAMILY PROTEIN ABRACL"/>
    <property type="match status" value="1"/>
</dbReference>
<protein>
    <recommendedName>
        <fullName evidence="2">Costars domain-containing protein</fullName>
    </recommendedName>
</protein>
<accession>A0A3N7G7E1</accession>
<dbReference type="Gene3D" id="1.10.10.1540">
    <property type="entry name" value="Costar domain"/>
    <property type="match status" value="1"/>
</dbReference>
<dbReference type="GO" id="GO:0032970">
    <property type="term" value="P:regulation of actin filament-based process"/>
    <property type="evidence" value="ECO:0000318"/>
    <property type="project" value="GO_Central"/>
</dbReference>
<dbReference type="AlphaFoldDB" id="A0A3N7G7E1"/>
<proteinExistence type="inferred from homology"/>
<sequence length="112" mass="12517">MFQIGWIFEHSDLVGRLENTLFLMHFKLLSQNQRVGGKRYRSLLVLFNVDRCAHIFEALVGTLSAAKKRKVLSYEGELLLQGVHDNVKIILKPAPLPASGTATASVVKNVKN</sequence>
<dbReference type="EMBL" id="CM009306">
    <property type="protein sequence ID" value="RQP01921.1"/>
    <property type="molecule type" value="Genomic_DNA"/>
</dbReference>
<dbReference type="InterPro" id="IPR038095">
    <property type="entry name" value="Costars_sf"/>
</dbReference>
<evidence type="ECO:0000256" key="1">
    <source>
        <dbReference type="ARBA" id="ARBA00006126"/>
    </source>
</evidence>
<name>A0A3N7G7E1_POPTR</name>
<dbReference type="STRING" id="3694.A0A3N7G7E1"/>